<evidence type="ECO:0000313" key="1">
    <source>
        <dbReference type="EMBL" id="SVA22129.1"/>
    </source>
</evidence>
<protein>
    <submittedName>
        <fullName evidence="1">Uncharacterized protein</fullName>
    </submittedName>
</protein>
<reference evidence="1" key="1">
    <citation type="submission" date="2018-05" db="EMBL/GenBank/DDBJ databases">
        <authorList>
            <person name="Lanie J.A."/>
            <person name="Ng W.-L."/>
            <person name="Kazmierczak K.M."/>
            <person name="Andrzejewski T.M."/>
            <person name="Davidsen T.M."/>
            <person name="Wayne K.J."/>
            <person name="Tettelin H."/>
            <person name="Glass J.I."/>
            <person name="Rusch D."/>
            <person name="Podicherti R."/>
            <person name="Tsui H.-C.T."/>
            <person name="Winkler M.E."/>
        </authorList>
    </citation>
    <scope>NUCLEOTIDE SEQUENCE</scope>
</reference>
<proteinExistence type="predicted"/>
<name>A0A381U1Z0_9ZZZZ</name>
<dbReference type="AlphaFoldDB" id="A0A381U1Z0"/>
<accession>A0A381U1Z0</accession>
<sequence>MVDYRWLAFTDVDVRLHRPNVVRTRP</sequence>
<dbReference type="EMBL" id="UINC01005567">
    <property type="protein sequence ID" value="SVA22129.1"/>
    <property type="molecule type" value="Genomic_DNA"/>
</dbReference>
<organism evidence="1">
    <name type="scientific">marine metagenome</name>
    <dbReference type="NCBI Taxonomy" id="408172"/>
    <lineage>
        <taxon>unclassified sequences</taxon>
        <taxon>metagenomes</taxon>
        <taxon>ecological metagenomes</taxon>
    </lineage>
</organism>
<gene>
    <name evidence="1" type="ORF">METZ01_LOCUS74983</name>
</gene>